<dbReference type="EMBL" id="ODYU01011720">
    <property type="protein sequence ID" value="SOQ57630.1"/>
    <property type="molecule type" value="Genomic_DNA"/>
</dbReference>
<accession>A0A2H1WX40</accession>
<name>A0A2H1WX40_SPOFR</name>
<sequence>MLERYRRISLNGNSEITPPLVPVNDTGDADARTFQDNVGESHASAQMGRLDQSNTIASQKTDVKQRLRCVSEDTTGPMGGYPLQSSQSPIPQQLLNSKPPKGWCPWAAAIAYHQVCGWRARVARRPTRTISRARLKKPPDHHRWSPEGLMPDTELRTMTVLTDCTVSAGAGQLAAVHRVAGSIPARSNSLCDPQICHVHVNLYVCKRTHDTGEKPNVGQRFLKKKKRKVRLKLSRCGRAMLRHEWANSTGVIPRPHRKLTIVWKSRIGDNWASGKVTRDVVKTQRKRCFSCITFVRPWYHCDQASPFVPKHGSQTF</sequence>
<dbReference type="AlphaFoldDB" id="A0A2H1WX40"/>
<organism evidence="1">
    <name type="scientific">Spodoptera frugiperda</name>
    <name type="common">Fall armyworm</name>
    <dbReference type="NCBI Taxonomy" id="7108"/>
    <lineage>
        <taxon>Eukaryota</taxon>
        <taxon>Metazoa</taxon>
        <taxon>Ecdysozoa</taxon>
        <taxon>Arthropoda</taxon>
        <taxon>Hexapoda</taxon>
        <taxon>Insecta</taxon>
        <taxon>Pterygota</taxon>
        <taxon>Neoptera</taxon>
        <taxon>Endopterygota</taxon>
        <taxon>Lepidoptera</taxon>
        <taxon>Glossata</taxon>
        <taxon>Ditrysia</taxon>
        <taxon>Noctuoidea</taxon>
        <taxon>Noctuidae</taxon>
        <taxon>Amphipyrinae</taxon>
        <taxon>Spodoptera</taxon>
    </lineage>
</organism>
<gene>
    <name evidence="1" type="ORF">SFRICE_026060</name>
</gene>
<reference evidence="1" key="1">
    <citation type="submission" date="2016-07" db="EMBL/GenBank/DDBJ databases">
        <authorList>
            <person name="Bretaudeau A."/>
        </authorList>
    </citation>
    <scope>NUCLEOTIDE SEQUENCE</scope>
    <source>
        <strain evidence="1">Rice</strain>
        <tissue evidence="1">Whole body</tissue>
    </source>
</reference>
<protein>
    <submittedName>
        <fullName evidence="1">SFRICE_026060</fullName>
    </submittedName>
</protein>
<proteinExistence type="predicted"/>
<evidence type="ECO:0000313" key="1">
    <source>
        <dbReference type="EMBL" id="SOQ57630.1"/>
    </source>
</evidence>